<evidence type="ECO:0000313" key="2">
    <source>
        <dbReference type="Proteomes" id="UP001176429"/>
    </source>
</evidence>
<dbReference type="EMBL" id="JAUQSY010000001">
    <property type="protein sequence ID" value="MDO7873484.1"/>
    <property type="molecule type" value="Genomic_DNA"/>
</dbReference>
<dbReference type="Pfam" id="PF11964">
    <property type="entry name" value="SpoIIAA-like"/>
    <property type="match status" value="1"/>
</dbReference>
<protein>
    <submittedName>
        <fullName evidence="1">STAS/SEC14 domain-containing protein</fullName>
    </submittedName>
</protein>
<gene>
    <name evidence="1" type="ORF">Q5H93_01985</name>
</gene>
<dbReference type="InterPro" id="IPR036513">
    <property type="entry name" value="STAS_dom_sf"/>
</dbReference>
<evidence type="ECO:0000313" key="1">
    <source>
        <dbReference type="EMBL" id="MDO7873484.1"/>
    </source>
</evidence>
<keyword evidence="2" id="KW-1185">Reference proteome</keyword>
<dbReference type="RefSeq" id="WP_305004799.1">
    <property type="nucleotide sequence ID" value="NZ_JAUQSY010000001.1"/>
</dbReference>
<accession>A0ABT9B5E7</accession>
<organism evidence="1 2">
    <name type="scientific">Hymenobacter aranciens</name>
    <dbReference type="NCBI Taxonomy" id="3063996"/>
    <lineage>
        <taxon>Bacteria</taxon>
        <taxon>Pseudomonadati</taxon>
        <taxon>Bacteroidota</taxon>
        <taxon>Cytophagia</taxon>
        <taxon>Cytophagales</taxon>
        <taxon>Hymenobacteraceae</taxon>
        <taxon>Hymenobacter</taxon>
    </lineage>
</organism>
<dbReference type="SUPFAM" id="SSF52091">
    <property type="entry name" value="SpoIIaa-like"/>
    <property type="match status" value="1"/>
</dbReference>
<reference evidence="1" key="1">
    <citation type="submission" date="2023-07" db="EMBL/GenBank/DDBJ databases">
        <authorList>
            <person name="Kim M.K."/>
        </authorList>
    </citation>
    <scope>NUCLEOTIDE SEQUENCE</scope>
    <source>
        <strain evidence="1">ASUV-10-1</strain>
    </source>
</reference>
<proteinExistence type="predicted"/>
<sequence>MPATHRTVYFENAAGRIWTEPAGYLRLDYHAGRRQETDFRALLTHLRQAMSRHGGGRVLINQRQMAGFSPAEERWMIGEWLPRAVQDNGYRSGAVLVADDVFARLAMSNVAMATHHLGHEYRNFSDEGEAVAWLLA</sequence>
<dbReference type="InterPro" id="IPR021866">
    <property type="entry name" value="SpoIIAA-like"/>
</dbReference>
<name>A0ABT9B5E7_9BACT</name>
<dbReference type="Proteomes" id="UP001176429">
    <property type="component" value="Unassembled WGS sequence"/>
</dbReference>
<comment type="caution">
    <text evidence="1">The sequence shown here is derived from an EMBL/GenBank/DDBJ whole genome shotgun (WGS) entry which is preliminary data.</text>
</comment>